<accession>A0A2T8JF59</accession>
<dbReference type="GO" id="GO:0016020">
    <property type="term" value="C:membrane"/>
    <property type="evidence" value="ECO:0007669"/>
    <property type="project" value="InterPro"/>
</dbReference>
<dbReference type="GO" id="GO:0022857">
    <property type="term" value="F:transmembrane transporter activity"/>
    <property type="evidence" value="ECO:0007669"/>
    <property type="project" value="InterPro"/>
</dbReference>
<gene>
    <name evidence="5" type="ORF">PAHAL_4G356100</name>
</gene>
<keyword evidence="1 4" id="KW-0812">Transmembrane</keyword>
<dbReference type="AlphaFoldDB" id="A0A2T8JF59"/>
<name>A0A2T8JF59_9POAL</name>
<feature type="transmembrane region" description="Helical" evidence="4">
    <location>
        <begin position="215"/>
        <end position="247"/>
    </location>
</feature>
<protein>
    <submittedName>
        <fullName evidence="5">Uncharacterized protein</fullName>
    </submittedName>
</protein>
<organism evidence="5">
    <name type="scientific">Panicum hallii</name>
    <dbReference type="NCBI Taxonomy" id="206008"/>
    <lineage>
        <taxon>Eukaryota</taxon>
        <taxon>Viridiplantae</taxon>
        <taxon>Streptophyta</taxon>
        <taxon>Embryophyta</taxon>
        <taxon>Tracheophyta</taxon>
        <taxon>Spermatophyta</taxon>
        <taxon>Magnoliopsida</taxon>
        <taxon>Liliopsida</taxon>
        <taxon>Poales</taxon>
        <taxon>Poaceae</taxon>
        <taxon>PACMAD clade</taxon>
        <taxon>Panicoideae</taxon>
        <taxon>Panicodae</taxon>
        <taxon>Paniceae</taxon>
        <taxon>Panicinae</taxon>
        <taxon>Panicum</taxon>
        <taxon>Panicum sect. Panicum</taxon>
    </lineage>
</organism>
<feature type="transmembrane region" description="Helical" evidence="4">
    <location>
        <begin position="45"/>
        <end position="66"/>
    </location>
</feature>
<dbReference type="Gramene" id="PVH48552">
    <property type="protein sequence ID" value="PVH48552"/>
    <property type="gene ID" value="PAHAL_4G356100"/>
</dbReference>
<feature type="transmembrane region" description="Helical" evidence="4">
    <location>
        <begin position="12"/>
        <end position="33"/>
    </location>
</feature>
<evidence type="ECO:0000256" key="3">
    <source>
        <dbReference type="ARBA" id="ARBA00023136"/>
    </source>
</evidence>
<evidence type="ECO:0000313" key="5">
    <source>
        <dbReference type="EMBL" id="PVH48552.1"/>
    </source>
</evidence>
<reference evidence="5" key="1">
    <citation type="submission" date="2018-04" db="EMBL/GenBank/DDBJ databases">
        <title>WGS assembly of Panicum hallii.</title>
        <authorList>
            <person name="Lovell J."/>
            <person name="Jenkins J."/>
            <person name="Lowry D."/>
            <person name="Mamidi S."/>
            <person name="Sreedasyam A."/>
            <person name="Weng X."/>
            <person name="Barry K."/>
            <person name="Bonette J."/>
            <person name="Campitelli B."/>
            <person name="Daum C."/>
            <person name="Gordon S."/>
            <person name="Gould B."/>
            <person name="Lipzen A."/>
            <person name="Macqueen A."/>
            <person name="Palacio-Mejia J."/>
            <person name="Plott C."/>
            <person name="Shakirov E."/>
            <person name="Shu S."/>
            <person name="Yoshinaga Y."/>
            <person name="Zane M."/>
            <person name="Rokhsar D."/>
            <person name="Grimwood J."/>
            <person name="Schmutz J."/>
            <person name="Juenger T."/>
        </authorList>
    </citation>
    <scope>NUCLEOTIDE SEQUENCE [LARGE SCALE GENOMIC DNA]</scope>
    <source>
        <strain evidence="5">FIL2</strain>
    </source>
</reference>
<evidence type="ECO:0000256" key="1">
    <source>
        <dbReference type="ARBA" id="ARBA00022692"/>
    </source>
</evidence>
<evidence type="ECO:0000256" key="2">
    <source>
        <dbReference type="ARBA" id="ARBA00022989"/>
    </source>
</evidence>
<dbReference type="Proteomes" id="UP000243499">
    <property type="component" value="Chromosome 4"/>
</dbReference>
<dbReference type="InterPro" id="IPR030184">
    <property type="entry name" value="WAT1-related"/>
</dbReference>
<feature type="transmembrane region" description="Helical" evidence="4">
    <location>
        <begin position="177"/>
        <end position="195"/>
    </location>
</feature>
<keyword evidence="3 4" id="KW-0472">Membrane</keyword>
<feature type="transmembrane region" description="Helical" evidence="4">
    <location>
        <begin position="87"/>
        <end position="105"/>
    </location>
</feature>
<dbReference type="PANTHER" id="PTHR31218">
    <property type="entry name" value="WAT1-RELATED PROTEIN"/>
    <property type="match status" value="1"/>
</dbReference>
<dbReference type="EMBL" id="CM008049">
    <property type="protein sequence ID" value="PVH48552.1"/>
    <property type="molecule type" value="Genomic_DNA"/>
</dbReference>
<evidence type="ECO:0000256" key="4">
    <source>
        <dbReference type="SAM" id="Phobius"/>
    </source>
</evidence>
<proteinExistence type="predicted"/>
<keyword evidence="2 4" id="KW-1133">Transmembrane helix</keyword>
<sequence length="343" mass="36713">MLHRQEGNSLLEDVVIVGGLLLAQCVLAAYVVFIDHLLGLGAHPLAVIVVAGVASAAFFLPFAIALERHEPVACHRTAAMVRSSKPAMPPYMGLLLLHFTFLILNTCVPRTDAVGDREDDAGSRLRSAMPNLSPGLIFIVAACFSRRIDRSTDRCDWHAVPILSKLLYDACVKYTQAKLVGTLVCLVGVMAMSFLHSPSSSSYPEAAGGGSSYDWILGCSYLVGAAVVLSLVTVLQLPGLLLIAVALERMDDRSGRDGGQLPGAAFTAVLQVILTWRGGWTWGRPRSMPSSSRASSSWAASWAGPASCSRRGAWARRGLCSCPCSGPCRPCARQSCRRLSWGR</sequence>